<sequence length="209" mass="23805">MHSENWTRETCQIDISTYSKYATSRKTQVKRLEEKRKGSEEHKQEIADHDLKKRKDPANIVFNISTPSGIQNKCIIFLPPSLVRHHVSPVSMRQRKTLRQMTKLTFALEVSSSGREYARQVIDEADKNHVCDSILDDTIADDEFSDIDLPTLTTEIVQSNSTVQSTASVTTNYRIEHQMNVAQTILGSSQIINIPRETNNCDFNIAPNK</sequence>
<evidence type="ECO:0000313" key="1">
    <source>
        <dbReference type="EMBL" id="WAR18636.1"/>
    </source>
</evidence>
<dbReference type="EMBL" id="CP111022">
    <property type="protein sequence ID" value="WAR18636.1"/>
    <property type="molecule type" value="Genomic_DNA"/>
</dbReference>
<accession>A0ABY7FCX5</accession>
<reference evidence="1" key="1">
    <citation type="submission" date="2022-11" db="EMBL/GenBank/DDBJ databases">
        <title>Centuries of genome instability and evolution in soft-shell clam transmissible cancer (bioRxiv).</title>
        <authorList>
            <person name="Hart S.F.M."/>
            <person name="Yonemitsu M.A."/>
            <person name="Giersch R.M."/>
            <person name="Beal B.F."/>
            <person name="Arriagada G."/>
            <person name="Davis B.W."/>
            <person name="Ostrander E.A."/>
            <person name="Goff S.P."/>
            <person name="Metzger M.J."/>
        </authorList>
    </citation>
    <scope>NUCLEOTIDE SEQUENCE</scope>
    <source>
        <strain evidence="1">MELC-2E11</strain>
        <tissue evidence="1">Siphon/mantle</tissue>
    </source>
</reference>
<protein>
    <submittedName>
        <fullName evidence="1">Uncharacterized protein</fullName>
    </submittedName>
</protein>
<name>A0ABY7FCX5_MYAAR</name>
<keyword evidence="2" id="KW-1185">Reference proteome</keyword>
<dbReference type="Proteomes" id="UP001164746">
    <property type="component" value="Chromosome 11"/>
</dbReference>
<organism evidence="1 2">
    <name type="scientific">Mya arenaria</name>
    <name type="common">Soft-shell clam</name>
    <dbReference type="NCBI Taxonomy" id="6604"/>
    <lineage>
        <taxon>Eukaryota</taxon>
        <taxon>Metazoa</taxon>
        <taxon>Spiralia</taxon>
        <taxon>Lophotrochozoa</taxon>
        <taxon>Mollusca</taxon>
        <taxon>Bivalvia</taxon>
        <taxon>Autobranchia</taxon>
        <taxon>Heteroconchia</taxon>
        <taxon>Euheterodonta</taxon>
        <taxon>Imparidentia</taxon>
        <taxon>Neoheterodontei</taxon>
        <taxon>Myida</taxon>
        <taxon>Myoidea</taxon>
        <taxon>Myidae</taxon>
        <taxon>Mya</taxon>
    </lineage>
</organism>
<evidence type="ECO:0000313" key="2">
    <source>
        <dbReference type="Proteomes" id="UP001164746"/>
    </source>
</evidence>
<proteinExistence type="predicted"/>
<gene>
    <name evidence="1" type="ORF">MAR_000474</name>
</gene>